<dbReference type="EC" id="3.2.1.89" evidence="3 6"/>
<evidence type="ECO:0000256" key="3">
    <source>
        <dbReference type="ARBA" id="ARBA00012556"/>
    </source>
</evidence>
<dbReference type="Gene3D" id="3.20.20.80">
    <property type="entry name" value="Glycosidases"/>
    <property type="match status" value="1"/>
</dbReference>
<keyword evidence="8" id="KW-1185">Reference proteome</keyword>
<dbReference type="Proteomes" id="UP000238176">
    <property type="component" value="Unassembled WGS sequence"/>
</dbReference>
<sequence>MKRRTALTAAGAGVFGIAAAAAVPALAEAVGDDRGKPGGRFVRGADVSGLLKNEDYGAVYRKANGRPGDAVQILADSGVNTLRAKVWVDPADGYNDKDHVVALGKRAKRAGMDLMVDFHYSDAWADPGKQNKPAAWAELSFADLKTAVYEHTADVLGALRRAGVKPTLVQVGNETNGGLLWPDGRWDQLEQMAELLAAGCDAVHDTAPQAKAVLHLAEGGNNGAFTWFFDNAVANGVPFDAIGASYYPYWHGPLSGLEANLNDLAGRYGKPLYVVETAYPFTTGDADGFANIVTDPEPVAGYPSSPENQVHWLEQIAEVVRNVPDGLGRGVVYWEPTWTGVAGAGWDPADPSSGNGWENQALFDFDGKPLPGLRTLGRL</sequence>
<dbReference type="GO" id="GO:0045490">
    <property type="term" value="P:pectin catabolic process"/>
    <property type="evidence" value="ECO:0007669"/>
    <property type="project" value="TreeGrafter"/>
</dbReference>
<dbReference type="EMBL" id="PVTJ01000009">
    <property type="protein sequence ID" value="PRY56511.1"/>
    <property type="molecule type" value="Genomic_DNA"/>
</dbReference>
<evidence type="ECO:0000256" key="5">
    <source>
        <dbReference type="ARBA" id="ARBA00023295"/>
    </source>
</evidence>
<dbReference type="GO" id="GO:0031218">
    <property type="term" value="F:arabinogalactan endo-1,4-beta-galactosidase activity"/>
    <property type="evidence" value="ECO:0007669"/>
    <property type="project" value="UniProtKB-EC"/>
</dbReference>
<evidence type="ECO:0000313" key="8">
    <source>
        <dbReference type="Proteomes" id="UP000238176"/>
    </source>
</evidence>
<dbReference type="Pfam" id="PF07745">
    <property type="entry name" value="Glyco_hydro_53"/>
    <property type="match status" value="1"/>
</dbReference>
<organism evidence="7 8">
    <name type="scientific">Glycomyces artemisiae</name>
    <dbReference type="NCBI Taxonomy" id="1076443"/>
    <lineage>
        <taxon>Bacteria</taxon>
        <taxon>Bacillati</taxon>
        <taxon>Actinomycetota</taxon>
        <taxon>Actinomycetes</taxon>
        <taxon>Glycomycetales</taxon>
        <taxon>Glycomycetaceae</taxon>
        <taxon>Glycomyces</taxon>
    </lineage>
</organism>
<feature type="signal peptide" evidence="6">
    <location>
        <begin position="1"/>
        <end position="20"/>
    </location>
</feature>
<evidence type="ECO:0000256" key="2">
    <source>
        <dbReference type="ARBA" id="ARBA00010687"/>
    </source>
</evidence>
<gene>
    <name evidence="7" type="ORF">B0I28_109160</name>
</gene>
<dbReference type="AlphaFoldDB" id="A0A2T0UEZ2"/>
<keyword evidence="5 6" id="KW-0326">Glycosidase</keyword>
<dbReference type="PANTHER" id="PTHR34983:SF1">
    <property type="entry name" value="ARABINOGALACTAN ENDO-BETA-1,4-GALACTANASE A"/>
    <property type="match status" value="1"/>
</dbReference>
<dbReference type="InterPro" id="IPR017853">
    <property type="entry name" value="GH"/>
</dbReference>
<evidence type="ECO:0000256" key="1">
    <source>
        <dbReference type="ARBA" id="ARBA00001695"/>
    </source>
</evidence>
<dbReference type="RefSeq" id="WP_106365933.1">
    <property type="nucleotide sequence ID" value="NZ_PVTJ01000009.1"/>
</dbReference>
<protein>
    <recommendedName>
        <fullName evidence="3 6">Arabinogalactan endo-beta-1,4-galactanase</fullName>
        <ecNumber evidence="3 6">3.2.1.89</ecNumber>
    </recommendedName>
</protein>
<dbReference type="GO" id="GO:0015926">
    <property type="term" value="F:glucosidase activity"/>
    <property type="evidence" value="ECO:0007669"/>
    <property type="project" value="InterPro"/>
</dbReference>
<keyword evidence="6" id="KW-0732">Signal</keyword>
<dbReference type="PANTHER" id="PTHR34983">
    <property type="entry name" value="ARABINOGALACTAN ENDO-BETA-1,4-GALACTANASE A"/>
    <property type="match status" value="1"/>
</dbReference>
<proteinExistence type="inferred from homology"/>
<feature type="chain" id="PRO_5039747740" description="Arabinogalactan endo-beta-1,4-galactanase" evidence="6">
    <location>
        <begin position="21"/>
        <end position="379"/>
    </location>
</feature>
<keyword evidence="4 6" id="KW-0378">Hydrolase</keyword>
<comment type="similarity">
    <text evidence="2 6">Belongs to the glycosyl hydrolase 53 family.</text>
</comment>
<reference evidence="7 8" key="1">
    <citation type="submission" date="2018-03" db="EMBL/GenBank/DDBJ databases">
        <title>Genomic Encyclopedia of Type Strains, Phase III (KMG-III): the genomes of soil and plant-associated and newly described type strains.</title>
        <authorList>
            <person name="Whitman W."/>
        </authorList>
    </citation>
    <scope>NUCLEOTIDE SEQUENCE [LARGE SCALE GENOMIC DNA]</scope>
    <source>
        <strain evidence="7 8">CGMCC 4.7067</strain>
    </source>
</reference>
<name>A0A2T0UEZ2_9ACTN</name>
<evidence type="ECO:0000313" key="7">
    <source>
        <dbReference type="EMBL" id="PRY56511.1"/>
    </source>
</evidence>
<comment type="caution">
    <text evidence="7">The sequence shown here is derived from an EMBL/GenBank/DDBJ whole genome shotgun (WGS) entry which is preliminary data.</text>
</comment>
<dbReference type="OrthoDB" id="3981930at2"/>
<evidence type="ECO:0000256" key="6">
    <source>
        <dbReference type="RuleBase" id="RU361192"/>
    </source>
</evidence>
<comment type="catalytic activity">
    <reaction evidence="1 6">
        <text>The enzyme specifically hydrolyzes (1-&gt;4)-beta-D-galactosidic linkages in type I arabinogalactans.</text>
        <dbReference type="EC" id="3.2.1.89"/>
    </reaction>
</comment>
<dbReference type="InterPro" id="IPR011683">
    <property type="entry name" value="Glyco_hydro_53"/>
</dbReference>
<evidence type="ECO:0000256" key="4">
    <source>
        <dbReference type="ARBA" id="ARBA00022801"/>
    </source>
</evidence>
<dbReference type="SUPFAM" id="SSF51445">
    <property type="entry name" value="(Trans)glycosidases"/>
    <property type="match status" value="1"/>
</dbReference>
<accession>A0A2T0UEZ2</accession>